<feature type="domain" description="L,D-TPase catalytic" evidence="8">
    <location>
        <begin position="41"/>
        <end position="214"/>
    </location>
</feature>
<dbReference type="SUPFAM" id="SSF141523">
    <property type="entry name" value="L,D-transpeptidase catalytic domain-like"/>
    <property type="match status" value="1"/>
</dbReference>
<dbReference type="InterPro" id="IPR038063">
    <property type="entry name" value="Transpep_catalytic_dom"/>
</dbReference>
<dbReference type="Gene3D" id="2.40.440.10">
    <property type="entry name" value="L,D-transpeptidase catalytic domain-like"/>
    <property type="match status" value="1"/>
</dbReference>
<dbReference type="GO" id="GO:0009252">
    <property type="term" value="P:peptidoglycan biosynthetic process"/>
    <property type="evidence" value="ECO:0007669"/>
    <property type="project" value="UniProtKB-UniPathway"/>
</dbReference>
<feature type="signal peptide" evidence="7">
    <location>
        <begin position="1"/>
        <end position="22"/>
    </location>
</feature>
<dbReference type="HOGENOM" id="CLU_1174967_0_0_3"/>
<evidence type="ECO:0000256" key="2">
    <source>
        <dbReference type="ARBA" id="ARBA00022679"/>
    </source>
</evidence>
<keyword evidence="3 6" id="KW-0133">Cell shape</keyword>
<dbReference type="STRING" id="84588.SYNW1506"/>
<protein>
    <recommendedName>
        <fullName evidence="8">L,D-TPase catalytic domain-containing protein</fullName>
    </recommendedName>
</protein>
<proteinExistence type="predicted"/>
<keyword evidence="7" id="KW-0732">Signal</keyword>
<keyword evidence="10" id="KW-1185">Reference proteome</keyword>
<gene>
    <name evidence="9" type="ordered locus">SYNW1506</name>
</gene>
<evidence type="ECO:0000256" key="5">
    <source>
        <dbReference type="ARBA" id="ARBA00023316"/>
    </source>
</evidence>
<dbReference type="eggNOG" id="COG1376">
    <property type="taxonomic scope" value="Bacteria"/>
</dbReference>
<dbReference type="GO" id="GO:0008360">
    <property type="term" value="P:regulation of cell shape"/>
    <property type="evidence" value="ECO:0007669"/>
    <property type="project" value="UniProtKB-UniRule"/>
</dbReference>
<organism evidence="9 10">
    <name type="scientific">Parasynechococcus marenigrum (strain WH8102)</name>
    <dbReference type="NCBI Taxonomy" id="84588"/>
    <lineage>
        <taxon>Bacteria</taxon>
        <taxon>Bacillati</taxon>
        <taxon>Cyanobacteriota</taxon>
        <taxon>Cyanophyceae</taxon>
        <taxon>Synechococcales</taxon>
        <taxon>Prochlorococcaceae</taxon>
        <taxon>Parasynechococcus</taxon>
        <taxon>Parasynechococcus marenigrum</taxon>
    </lineage>
</organism>
<name>Q7U634_PARMW</name>
<dbReference type="PROSITE" id="PS51257">
    <property type="entry name" value="PROKAR_LIPOPROTEIN"/>
    <property type="match status" value="1"/>
</dbReference>
<dbReference type="EMBL" id="BX569693">
    <property type="protein sequence ID" value="CAE08021.1"/>
    <property type="molecule type" value="Genomic_DNA"/>
</dbReference>
<feature type="active site" description="Nucleophile" evidence="6">
    <location>
        <position position="190"/>
    </location>
</feature>
<dbReference type="GO" id="GO:0071555">
    <property type="term" value="P:cell wall organization"/>
    <property type="evidence" value="ECO:0007669"/>
    <property type="project" value="UniProtKB-UniRule"/>
</dbReference>
<evidence type="ECO:0000256" key="6">
    <source>
        <dbReference type="PROSITE-ProRule" id="PRU01373"/>
    </source>
</evidence>
<evidence type="ECO:0000256" key="3">
    <source>
        <dbReference type="ARBA" id="ARBA00022960"/>
    </source>
</evidence>
<dbReference type="Pfam" id="PF03734">
    <property type="entry name" value="YkuD"/>
    <property type="match status" value="1"/>
</dbReference>
<reference evidence="9 10" key="1">
    <citation type="journal article" date="2003" name="Nature">
        <title>The genome of a motile marine Synechococcus.</title>
        <authorList>
            <person name="Palenik B."/>
            <person name="Brahamsha B."/>
            <person name="Larimer F."/>
            <person name="Land M."/>
            <person name="Hauser L."/>
            <person name="Chain P."/>
            <person name="Lamerdin J."/>
            <person name="Regala W."/>
            <person name="Allen E.A."/>
            <person name="McCarren J."/>
            <person name="Paulsen I."/>
            <person name="Dufresne A."/>
            <person name="Partensky F."/>
            <person name="Webb E."/>
            <person name="Waterbury J."/>
        </authorList>
    </citation>
    <scope>NUCLEOTIDE SEQUENCE [LARGE SCALE GENOMIC DNA]</scope>
    <source>
        <strain evidence="9 10">WH8102</strain>
    </source>
</reference>
<feature type="chain" id="PRO_5004292011" description="L,D-TPase catalytic domain-containing protein" evidence="7">
    <location>
        <begin position="23"/>
        <end position="221"/>
    </location>
</feature>
<dbReference type="CDD" id="cd16913">
    <property type="entry name" value="YkuD_like"/>
    <property type="match status" value="1"/>
</dbReference>
<feature type="active site" description="Proton donor/acceptor" evidence="6">
    <location>
        <position position="174"/>
    </location>
</feature>
<evidence type="ECO:0000256" key="4">
    <source>
        <dbReference type="ARBA" id="ARBA00022984"/>
    </source>
</evidence>
<dbReference type="KEGG" id="syw:SYNW1506"/>
<keyword evidence="2" id="KW-0808">Transferase</keyword>
<dbReference type="UniPathway" id="UPA00219"/>
<accession>Q7U634</accession>
<dbReference type="PROSITE" id="PS52029">
    <property type="entry name" value="LD_TPASE"/>
    <property type="match status" value="1"/>
</dbReference>
<comment type="pathway">
    <text evidence="1 6">Cell wall biogenesis; peptidoglycan biosynthesis.</text>
</comment>
<keyword evidence="5 6" id="KW-0961">Cell wall biogenesis/degradation</keyword>
<evidence type="ECO:0000313" key="10">
    <source>
        <dbReference type="Proteomes" id="UP000001422"/>
    </source>
</evidence>
<dbReference type="RefSeq" id="WP_011128370.1">
    <property type="nucleotide sequence ID" value="NC_005070.1"/>
</dbReference>
<dbReference type="GO" id="GO:0016740">
    <property type="term" value="F:transferase activity"/>
    <property type="evidence" value="ECO:0007669"/>
    <property type="project" value="UniProtKB-KW"/>
</dbReference>
<evidence type="ECO:0000259" key="8">
    <source>
        <dbReference type="PROSITE" id="PS52029"/>
    </source>
</evidence>
<sequence length="221" mass="23865">MLTIRSLFSLALLVTLASCSSADDPVAEREQAPESRRLVRIQLDVENPSASEGILEASGEAQRFPVGFGRLGLACAGTSFQDGLTPLGRFRVNAILSDSDFAMEADLVEQSGKTEAELKDSLFRNMSSIDFKGDGQSGEYGIGFISLTPLPPTDQPFQFNTYKGKFRWYSFAIHGTNDERRVGQSVTGGCINVNQDTLTTLLGTLQLGDEVVISSDSPCLP</sequence>
<evidence type="ECO:0000313" key="9">
    <source>
        <dbReference type="EMBL" id="CAE08021.1"/>
    </source>
</evidence>
<dbReference type="InterPro" id="IPR005490">
    <property type="entry name" value="LD_TPept_cat_dom"/>
</dbReference>
<dbReference type="AlphaFoldDB" id="Q7U634"/>
<dbReference type="Proteomes" id="UP000001422">
    <property type="component" value="Chromosome"/>
</dbReference>
<keyword evidence="4 6" id="KW-0573">Peptidoglycan synthesis</keyword>
<evidence type="ECO:0000256" key="1">
    <source>
        <dbReference type="ARBA" id="ARBA00004752"/>
    </source>
</evidence>
<evidence type="ECO:0000256" key="7">
    <source>
        <dbReference type="SAM" id="SignalP"/>
    </source>
</evidence>